<evidence type="ECO:0000259" key="2">
    <source>
        <dbReference type="Pfam" id="PF05592"/>
    </source>
</evidence>
<evidence type="ECO:0000313" key="5">
    <source>
        <dbReference type="EMBL" id="TMM53408.1"/>
    </source>
</evidence>
<evidence type="ECO:0000259" key="4">
    <source>
        <dbReference type="Pfam" id="PF17389"/>
    </source>
</evidence>
<dbReference type="Pfam" id="PF05592">
    <property type="entry name" value="Bac_rhamnosid"/>
    <property type="match status" value="1"/>
</dbReference>
<accession>A0A5S3PGY5</accession>
<name>A0A5S3PGY5_9FLAO</name>
<dbReference type="InterPro" id="IPR008928">
    <property type="entry name" value="6-hairpin_glycosidase_sf"/>
</dbReference>
<comment type="caution">
    <text evidence="5">The sequence shown here is derived from an EMBL/GenBank/DDBJ whole genome shotgun (WGS) entry which is preliminary data.</text>
</comment>
<gene>
    <name evidence="5" type="ORF">FEE95_20320</name>
</gene>
<keyword evidence="6" id="KW-1185">Reference proteome</keyword>
<feature type="domain" description="Alpha-L-rhamnosidase six-hairpin glycosidase" evidence="4">
    <location>
        <begin position="412"/>
        <end position="727"/>
    </location>
</feature>
<keyword evidence="1" id="KW-0732">Signal</keyword>
<dbReference type="AlphaFoldDB" id="A0A5S3PGY5"/>
<dbReference type="EMBL" id="VATY01000005">
    <property type="protein sequence ID" value="TMM53408.1"/>
    <property type="molecule type" value="Genomic_DNA"/>
</dbReference>
<dbReference type="InterPro" id="IPR008902">
    <property type="entry name" value="Rhamnosid_concanavalin"/>
</dbReference>
<organism evidence="5 6">
    <name type="scientific">Maribacter algarum</name>
    <name type="common">ex Zhang et al. 2020</name>
    <dbReference type="NCBI Taxonomy" id="2578118"/>
    <lineage>
        <taxon>Bacteria</taxon>
        <taxon>Pseudomonadati</taxon>
        <taxon>Bacteroidota</taxon>
        <taxon>Flavobacteriia</taxon>
        <taxon>Flavobacteriales</taxon>
        <taxon>Flavobacteriaceae</taxon>
        <taxon>Maribacter</taxon>
    </lineage>
</organism>
<sequence length="862" mass="98623">MRSLILLFGLLSFCSTLMAQEQDLGNGVKGLWQEKSDQLEIEPWQAQWVWLNDSITSDVLLARKTFNLSSIPETATLRITATSQYQLYINGEYVRRGPARSAPHHQSFDILNITNLLREGKNVMAVRVHKQNEKYSYNLEQRGGLLAQLDMNSNGKTESVVTNSDWKVSRQPSWDNKAPLISRFQQIDNDHVDMRKHLYGWEKFDFNDSSWSNATPLIRTEGWPSFQKNDIPFELATPWTALVPREVPYLLENQIRAENLIEASQIEINNESPETFDLSKKINKSVLKSFKKYETKKGPLEISKTETGKPWFLLFDLGEVVNGSPMLEIQGPSGTKIEVVGAPFMVNEKFTFNIVDSEYRDEIILSGEKDVWEATYFKPYRYLGIIVHNEETPVKLFSFGTRQMKYPFEKKGYIKSKEAPWVNQYMEASAKTIDVCTTDAYTDNYRERRQYAQTGYYAALGNYYIFGDTALQRRYLVQTAQEQQANGIIPAYAPAASDGYMVILDSNCLWIRSLHNYLLYSGDYKTTRELLPTAQKLMQLLDSFTNNLGMIENPPYPYWLDHALLDRRGANLNLNGHYLGALEDFATLLDWLGMPDSKMYIAKAKQLRQSLQQHLWNDEKQLFADALIDGKQSEMFSEHVQAAALALNIATKEQADKIAKQLLLKDNHDYVRRESGLIMVTPAMSYYLHKGLAEYGYIDESLEMFSSRFDKMLAPNTNGTLWEEWRLDGIGRSGKLEMGRTRSDAQTESAFPPAIFAEYLLGVKPIIPGMKEVEIIRTNSSIENIEAHIPSPEGNLYVKWDLMNGAKILELNVPGEMKVKLDLKSLKNGKAGTIKVDGQDLNQDVKMNQYIALEKGKHMIRF</sequence>
<evidence type="ECO:0000256" key="1">
    <source>
        <dbReference type="SAM" id="SignalP"/>
    </source>
</evidence>
<dbReference type="InterPro" id="IPR035396">
    <property type="entry name" value="Bac_rhamnosid6H"/>
</dbReference>
<dbReference type="SUPFAM" id="SSF48208">
    <property type="entry name" value="Six-hairpin glycosidases"/>
    <property type="match status" value="1"/>
</dbReference>
<dbReference type="Pfam" id="PF08531">
    <property type="entry name" value="Bac_rhamnosid_N"/>
    <property type="match status" value="1"/>
</dbReference>
<dbReference type="OrthoDB" id="9815108at2"/>
<dbReference type="Proteomes" id="UP000310314">
    <property type="component" value="Unassembled WGS sequence"/>
</dbReference>
<dbReference type="Gene3D" id="1.50.10.10">
    <property type="match status" value="1"/>
</dbReference>
<dbReference type="RefSeq" id="WP_138659867.1">
    <property type="nucleotide sequence ID" value="NZ_VATY01000005.1"/>
</dbReference>
<dbReference type="PANTHER" id="PTHR34987">
    <property type="entry name" value="C, PUTATIVE (AFU_ORTHOLOGUE AFUA_3G02880)-RELATED"/>
    <property type="match status" value="1"/>
</dbReference>
<feature type="domain" description="Bacterial alpha-L-rhamnosidase N-terminal" evidence="3">
    <location>
        <begin position="73"/>
        <end position="217"/>
    </location>
</feature>
<evidence type="ECO:0000259" key="3">
    <source>
        <dbReference type="Pfam" id="PF08531"/>
    </source>
</evidence>
<dbReference type="InterPro" id="IPR008979">
    <property type="entry name" value="Galactose-bd-like_sf"/>
</dbReference>
<feature type="domain" description="Alpha-L-rhamnosidase concanavalin-like" evidence="2">
    <location>
        <begin position="313"/>
        <end position="389"/>
    </location>
</feature>
<feature type="chain" id="PRO_5024409924" evidence="1">
    <location>
        <begin position="20"/>
        <end position="862"/>
    </location>
</feature>
<dbReference type="InterPro" id="IPR013737">
    <property type="entry name" value="Bac_rhamnosid_N"/>
</dbReference>
<proteinExistence type="predicted"/>
<feature type="signal peptide" evidence="1">
    <location>
        <begin position="1"/>
        <end position="19"/>
    </location>
</feature>
<reference evidence="5 6" key="1">
    <citation type="submission" date="2019-05" db="EMBL/GenBank/DDBJ databases">
        <authorList>
            <person name="Zhang J.-Y."/>
            <person name="Feg X."/>
            <person name="Du Z.-J."/>
        </authorList>
    </citation>
    <scope>NUCLEOTIDE SEQUENCE [LARGE SCALE GENOMIC DNA]</scope>
    <source>
        <strain evidence="5 6">RZ26</strain>
    </source>
</reference>
<dbReference type="Gene3D" id="2.60.120.260">
    <property type="entry name" value="Galactose-binding domain-like"/>
    <property type="match status" value="2"/>
</dbReference>
<dbReference type="PANTHER" id="PTHR34987:SF2">
    <property type="entry name" value="B, PUTATIVE (AFU_ORTHOLOGUE AFUA_7G05040)-RELATED"/>
    <property type="match status" value="1"/>
</dbReference>
<dbReference type="SUPFAM" id="SSF49785">
    <property type="entry name" value="Galactose-binding domain-like"/>
    <property type="match status" value="1"/>
</dbReference>
<evidence type="ECO:0000313" key="6">
    <source>
        <dbReference type="Proteomes" id="UP000310314"/>
    </source>
</evidence>
<dbReference type="GO" id="GO:0005975">
    <property type="term" value="P:carbohydrate metabolic process"/>
    <property type="evidence" value="ECO:0007669"/>
    <property type="project" value="InterPro"/>
</dbReference>
<dbReference type="Pfam" id="PF17389">
    <property type="entry name" value="Bac_rhamnosid6H"/>
    <property type="match status" value="1"/>
</dbReference>
<dbReference type="Gene3D" id="2.60.420.10">
    <property type="entry name" value="Maltose phosphorylase, domain 3"/>
    <property type="match status" value="1"/>
</dbReference>
<dbReference type="InterPro" id="IPR012341">
    <property type="entry name" value="6hp_glycosidase-like_sf"/>
</dbReference>
<protein>
    <submittedName>
        <fullName evidence="5">Uncharacterized protein</fullName>
    </submittedName>
</protein>